<dbReference type="Proteomes" id="UP000271227">
    <property type="component" value="Unassembled WGS sequence"/>
</dbReference>
<proteinExistence type="predicted"/>
<dbReference type="PROSITE" id="PS50110">
    <property type="entry name" value="RESPONSE_REGULATORY"/>
    <property type="match status" value="1"/>
</dbReference>
<dbReference type="Pfam" id="PF01627">
    <property type="entry name" value="Hpt"/>
    <property type="match status" value="1"/>
</dbReference>
<keyword evidence="2" id="KW-0597">Phosphoprotein</keyword>
<feature type="modified residue" description="Phosphohistidine" evidence="2">
    <location>
        <position position="52"/>
    </location>
</feature>
<evidence type="ECO:0000256" key="1">
    <source>
        <dbReference type="ARBA" id="ARBA00023012"/>
    </source>
</evidence>
<dbReference type="InterPro" id="IPR001789">
    <property type="entry name" value="Sig_transdc_resp-reg_receiver"/>
</dbReference>
<evidence type="ECO:0000313" key="6">
    <source>
        <dbReference type="EMBL" id="RMB04472.1"/>
    </source>
</evidence>
<comment type="caution">
    <text evidence="3">Lacks conserved residue(s) required for the propagation of feature annotation.</text>
</comment>
<feature type="domain" description="Response regulatory" evidence="4">
    <location>
        <begin position="137"/>
        <end position="255"/>
    </location>
</feature>
<dbReference type="SUPFAM" id="SSF52172">
    <property type="entry name" value="CheY-like"/>
    <property type="match status" value="1"/>
</dbReference>
<dbReference type="GO" id="GO:0004672">
    <property type="term" value="F:protein kinase activity"/>
    <property type="evidence" value="ECO:0007669"/>
    <property type="project" value="UniProtKB-ARBA"/>
</dbReference>
<protein>
    <submittedName>
        <fullName evidence="6">Response regulator receiver domain-containing protein</fullName>
    </submittedName>
</protein>
<dbReference type="OrthoDB" id="8439620at2"/>
<dbReference type="EMBL" id="REFR01000013">
    <property type="protein sequence ID" value="RMB04472.1"/>
    <property type="molecule type" value="Genomic_DNA"/>
</dbReference>
<name>A0A3M0C5H0_9PROT</name>
<dbReference type="SUPFAM" id="SSF47226">
    <property type="entry name" value="Histidine-containing phosphotransfer domain, HPT domain"/>
    <property type="match status" value="1"/>
</dbReference>
<dbReference type="Gene3D" id="3.40.50.2300">
    <property type="match status" value="1"/>
</dbReference>
<dbReference type="CDD" id="cd00156">
    <property type="entry name" value="REC"/>
    <property type="match status" value="1"/>
</dbReference>
<evidence type="ECO:0000259" key="4">
    <source>
        <dbReference type="PROSITE" id="PS50110"/>
    </source>
</evidence>
<sequence>MISDADLMQELRTEAIDAAEDRLANMNEVLVQFRDGMVKSEDTLATIRLDTHSLKAVAASFDMTALKAMCHRFEDYLFNIKAVDGRIQGDMQVFVDRMSECLDAFVKRETMDISSLVRQLPMKGGFEVGDITVTDIEVMLVMQPGTATKIVTRELIECGYRIVNVASTLDAFHLVPSMRPDMVIISRVMPELSGIDLACALKAMPTTRDIPVALIATVDRKDEHLKDLPKTVPILRKGSKFADSVADVFVELGIL</sequence>
<dbReference type="InterPro" id="IPR011006">
    <property type="entry name" value="CheY-like_superfamily"/>
</dbReference>
<dbReference type="AlphaFoldDB" id="A0A3M0C5H0"/>
<feature type="domain" description="HPt" evidence="5">
    <location>
        <begin position="4"/>
        <end position="105"/>
    </location>
</feature>
<dbReference type="InterPro" id="IPR008207">
    <property type="entry name" value="Sig_transdc_His_kin_Hpt_dom"/>
</dbReference>
<keyword evidence="1" id="KW-0902">Two-component regulatory system</keyword>
<evidence type="ECO:0000259" key="5">
    <source>
        <dbReference type="PROSITE" id="PS50894"/>
    </source>
</evidence>
<gene>
    <name evidence="6" type="ORF">BXY39_2735</name>
</gene>
<keyword evidence="7" id="KW-1185">Reference proteome</keyword>
<evidence type="ECO:0000256" key="2">
    <source>
        <dbReference type="PROSITE-ProRule" id="PRU00110"/>
    </source>
</evidence>
<accession>A0A3M0C5H0</accession>
<dbReference type="InterPro" id="IPR036641">
    <property type="entry name" value="HPT_dom_sf"/>
</dbReference>
<comment type="caution">
    <text evidence="6">The sequence shown here is derived from an EMBL/GenBank/DDBJ whole genome shotgun (WGS) entry which is preliminary data.</text>
</comment>
<dbReference type="Gene3D" id="1.20.120.160">
    <property type="entry name" value="HPT domain"/>
    <property type="match status" value="1"/>
</dbReference>
<dbReference type="RefSeq" id="WP_121939410.1">
    <property type="nucleotide sequence ID" value="NZ_REFR01000013.1"/>
</dbReference>
<evidence type="ECO:0000256" key="3">
    <source>
        <dbReference type="PROSITE-ProRule" id="PRU00169"/>
    </source>
</evidence>
<dbReference type="InParanoid" id="A0A3M0C5H0"/>
<dbReference type="GO" id="GO:0000160">
    <property type="term" value="P:phosphorelay signal transduction system"/>
    <property type="evidence" value="ECO:0007669"/>
    <property type="project" value="UniProtKB-KW"/>
</dbReference>
<dbReference type="CDD" id="cd00088">
    <property type="entry name" value="HPT"/>
    <property type="match status" value="1"/>
</dbReference>
<evidence type="ECO:0000313" key="7">
    <source>
        <dbReference type="Proteomes" id="UP000271227"/>
    </source>
</evidence>
<organism evidence="6 7">
    <name type="scientific">Eilatimonas milleporae</name>
    <dbReference type="NCBI Taxonomy" id="911205"/>
    <lineage>
        <taxon>Bacteria</taxon>
        <taxon>Pseudomonadati</taxon>
        <taxon>Pseudomonadota</taxon>
        <taxon>Alphaproteobacteria</taxon>
        <taxon>Kordiimonadales</taxon>
        <taxon>Kordiimonadaceae</taxon>
        <taxon>Eilatimonas</taxon>
    </lineage>
</organism>
<reference evidence="6 7" key="1">
    <citation type="submission" date="2018-10" db="EMBL/GenBank/DDBJ databases">
        <title>Genomic Encyclopedia of Archaeal and Bacterial Type Strains, Phase II (KMG-II): from individual species to whole genera.</title>
        <authorList>
            <person name="Goeker M."/>
        </authorList>
    </citation>
    <scope>NUCLEOTIDE SEQUENCE [LARGE SCALE GENOMIC DNA]</scope>
    <source>
        <strain evidence="6 7">DSM 25217</strain>
    </source>
</reference>
<dbReference type="PROSITE" id="PS50894">
    <property type="entry name" value="HPT"/>
    <property type="match status" value="1"/>
</dbReference>